<dbReference type="EMBL" id="LUKF01000016">
    <property type="protein sequence ID" value="KYG62073.1"/>
    <property type="molecule type" value="Genomic_DNA"/>
</dbReference>
<dbReference type="Proteomes" id="UP000075391">
    <property type="component" value="Unassembled WGS sequence"/>
</dbReference>
<gene>
    <name evidence="1" type="ORF">AZI85_07685</name>
</gene>
<protein>
    <submittedName>
        <fullName evidence="1">Uncharacterized protein</fullName>
    </submittedName>
</protein>
<evidence type="ECO:0000313" key="2">
    <source>
        <dbReference type="Proteomes" id="UP000075391"/>
    </source>
</evidence>
<evidence type="ECO:0000313" key="1">
    <source>
        <dbReference type="EMBL" id="KYG62073.1"/>
    </source>
</evidence>
<sequence>MLDRRTAIQLRCEFWVGVPPTLGIGDCIDVDFPFLTIDSTRSFGILVLPFALGTLGENQICDQRLQVSIREKKANADKRYKSTATVAVTFDRFCSLIFKYQSLPTQKTDRNHICIKHSPQKFLAI</sequence>
<reference evidence="1 2" key="1">
    <citation type="submission" date="2016-03" db="EMBL/GenBank/DDBJ databases">
        <authorList>
            <person name="Ploux O."/>
        </authorList>
    </citation>
    <scope>NUCLEOTIDE SEQUENCE [LARGE SCALE GENOMIC DNA]</scope>
    <source>
        <strain evidence="1 2">BER2</strain>
    </source>
</reference>
<comment type="caution">
    <text evidence="1">The sequence shown here is derived from an EMBL/GenBank/DDBJ whole genome shotgun (WGS) entry which is preliminary data.</text>
</comment>
<dbReference type="AlphaFoldDB" id="A0A150WGJ9"/>
<organism evidence="1 2">
    <name type="scientific">Bdellovibrio bacteriovorus</name>
    <dbReference type="NCBI Taxonomy" id="959"/>
    <lineage>
        <taxon>Bacteria</taxon>
        <taxon>Pseudomonadati</taxon>
        <taxon>Bdellovibrionota</taxon>
        <taxon>Bdellovibrionia</taxon>
        <taxon>Bdellovibrionales</taxon>
        <taxon>Pseudobdellovibrionaceae</taxon>
        <taxon>Bdellovibrio</taxon>
    </lineage>
</organism>
<proteinExistence type="predicted"/>
<name>A0A150WGJ9_BDEBC</name>
<accession>A0A150WGJ9</accession>